<evidence type="ECO:0000313" key="3">
    <source>
        <dbReference type="EMBL" id="GFH06442.1"/>
    </source>
</evidence>
<dbReference type="Gene3D" id="2.160.10.10">
    <property type="entry name" value="Hexapeptide repeat proteins"/>
    <property type="match status" value="1"/>
</dbReference>
<dbReference type="AlphaFoldDB" id="A0A699YTQ4"/>
<keyword evidence="2" id="KW-0808">Transferase</keyword>
<evidence type="ECO:0000313" key="4">
    <source>
        <dbReference type="Proteomes" id="UP000485058"/>
    </source>
</evidence>
<evidence type="ECO:0000256" key="1">
    <source>
        <dbReference type="ARBA" id="ARBA00007274"/>
    </source>
</evidence>
<gene>
    <name evidence="3" type="ORF">HaLaN_01073</name>
</gene>
<dbReference type="SUPFAM" id="SSF51161">
    <property type="entry name" value="Trimeric LpxA-like enzymes"/>
    <property type="match status" value="1"/>
</dbReference>
<dbReference type="PANTHER" id="PTHR23416:SF23">
    <property type="entry name" value="ACETYLTRANSFERASE C18B11.09C-RELATED"/>
    <property type="match status" value="1"/>
</dbReference>
<dbReference type="Pfam" id="PF00132">
    <property type="entry name" value="Hexapep"/>
    <property type="match status" value="1"/>
</dbReference>
<evidence type="ECO:0008006" key="5">
    <source>
        <dbReference type="Google" id="ProtNLM"/>
    </source>
</evidence>
<dbReference type="Proteomes" id="UP000485058">
    <property type="component" value="Unassembled WGS sequence"/>
</dbReference>
<reference evidence="3 4" key="1">
    <citation type="submission" date="2020-02" db="EMBL/GenBank/DDBJ databases">
        <title>Draft genome sequence of Haematococcus lacustris strain NIES-144.</title>
        <authorList>
            <person name="Morimoto D."/>
            <person name="Nakagawa S."/>
            <person name="Yoshida T."/>
            <person name="Sawayama S."/>
        </authorList>
    </citation>
    <scope>NUCLEOTIDE SEQUENCE [LARGE SCALE GENOMIC DNA]</scope>
    <source>
        <strain evidence="3 4">NIES-144</strain>
    </source>
</reference>
<dbReference type="InterPro" id="IPR018357">
    <property type="entry name" value="Hexapep_transf_CS"/>
</dbReference>
<dbReference type="InterPro" id="IPR011004">
    <property type="entry name" value="Trimer_LpxA-like_sf"/>
</dbReference>
<dbReference type="InterPro" id="IPR051159">
    <property type="entry name" value="Hexapeptide_acetyltransf"/>
</dbReference>
<protein>
    <recommendedName>
        <fullName evidence="5">Acetyltransferase</fullName>
    </recommendedName>
</protein>
<comment type="caution">
    <text evidence="3">The sequence shown here is derived from an EMBL/GenBank/DDBJ whole genome shotgun (WGS) entry which is preliminary data.</text>
</comment>
<organism evidence="3 4">
    <name type="scientific">Haematococcus lacustris</name>
    <name type="common">Green alga</name>
    <name type="synonym">Haematococcus pluvialis</name>
    <dbReference type="NCBI Taxonomy" id="44745"/>
    <lineage>
        <taxon>Eukaryota</taxon>
        <taxon>Viridiplantae</taxon>
        <taxon>Chlorophyta</taxon>
        <taxon>core chlorophytes</taxon>
        <taxon>Chlorophyceae</taxon>
        <taxon>CS clade</taxon>
        <taxon>Chlamydomonadales</taxon>
        <taxon>Haematococcaceae</taxon>
        <taxon>Haematococcus</taxon>
    </lineage>
</organism>
<dbReference type="PROSITE" id="PS00101">
    <property type="entry name" value="HEXAPEP_TRANSFERASES"/>
    <property type="match status" value="1"/>
</dbReference>
<sequence>MQQIGMASPPFLKTGFKCDLGNNISFGSDVFINYNAVILDCNKVTIGSRVLFGPNVQLLGATHPAHPVIRNGTQGPEFGCTITICDDVWLGAGATIMPNVTVGAGALVGAGAVVTRDVEPLSVVAGNPARLLRRLAAAPTKEEVEFHTVTL</sequence>
<comment type="similarity">
    <text evidence="1">Belongs to the transferase hexapeptide repeat family.</text>
</comment>
<evidence type="ECO:0000256" key="2">
    <source>
        <dbReference type="ARBA" id="ARBA00022679"/>
    </source>
</evidence>
<keyword evidence="4" id="KW-1185">Reference proteome</keyword>
<dbReference type="PANTHER" id="PTHR23416">
    <property type="entry name" value="SIALIC ACID SYNTHASE-RELATED"/>
    <property type="match status" value="1"/>
</dbReference>
<name>A0A699YTQ4_HAELA</name>
<proteinExistence type="inferred from homology"/>
<dbReference type="EMBL" id="BLLF01000039">
    <property type="protein sequence ID" value="GFH06442.1"/>
    <property type="molecule type" value="Genomic_DNA"/>
</dbReference>
<dbReference type="GO" id="GO:0008374">
    <property type="term" value="F:O-acyltransferase activity"/>
    <property type="evidence" value="ECO:0007669"/>
    <property type="project" value="TreeGrafter"/>
</dbReference>
<accession>A0A699YTQ4</accession>
<dbReference type="InterPro" id="IPR001451">
    <property type="entry name" value="Hexapep"/>
</dbReference>